<feature type="transmembrane region" description="Helical" evidence="1">
    <location>
        <begin position="133"/>
        <end position="151"/>
    </location>
</feature>
<evidence type="ECO:0000313" key="3">
    <source>
        <dbReference type="EMBL" id="VAX08172.1"/>
    </source>
</evidence>
<dbReference type="PANTHER" id="PTHR42736">
    <property type="entry name" value="PROTEIN-GLUTAMINE GAMMA-GLUTAMYLTRANSFERASE"/>
    <property type="match status" value="1"/>
</dbReference>
<dbReference type="InterPro" id="IPR021878">
    <property type="entry name" value="TgpA_N"/>
</dbReference>
<accession>A0A3B1AWP4</accession>
<keyword evidence="1" id="KW-0472">Membrane</keyword>
<dbReference type="SMART" id="SM00460">
    <property type="entry name" value="TGc"/>
    <property type="match status" value="1"/>
</dbReference>
<dbReference type="InterPro" id="IPR002931">
    <property type="entry name" value="Transglutaminase-like"/>
</dbReference>
<protein>
    <submittedName>
        <fullName evidence="3">FIG001454: Transglutaminase-like enzymes, putative cysteine proteases</fullName>
    </submittedName>
</protein>
<dbReference type="InterPro" id="IPR025403">
    <property type="entry name" value="TgpA-like_C"/>
</dbReference>
<dbReference type="Pfam" id="PF01841">
    <property type="entry name" value="Transglut_core"/>
    <property type="match status" value="1"/>
</dbReference>
<dbReference type="Pfam" id="PF13559">
    <property type="entry name" value="DUF4129"/>
    <property type="match status" value="1"/>
</dbReference>
<organism evidence="3">
    <name type="scientific">hydrothermal vent metagenome</name>
    <dbReference type="NCBI Taxonomy" id="652676"/>
    <lineage>
        <taxon>unclassified sequences</taxon>
        <taxon>metagenomes</taxon>
        <taxon>ecological metagenomes</taxon>
    </lineage>
</organism>
<feature type="transmembrane region" description="Helical" evidence="1">
    <location>
        <begin position="12"/>
        <end position="28"/>
    </location>
</feature>
<feature type="domain" description="Transglutaminase-like" evidence="2">
    <location>
        <begin position="409"/>
        <end position="480"/>
    </location>
</feature>
<keyword evidence="3" id="KW-0645">Protease</keyword>
<evidence type="ECO:0000256" key="1">
    <source>
        <dbReference type="SAM" id="Phobius"/>
    </source>
</evidence>
<feature type="transmembrane region" description="Helical" evidence="1">
    <location>
        <begin position="172"/>
        <end position="190"/>
    </location>
</feature>
<dbReference type="AlphaFoldDB" id="A0A3B1AWP4"/>
<keyword evidence="3" id="KW-0378">Hydrolase</keyword>
<name>A0A3B1AWP4_9ZZZZ</name>
<feature type="transmembrane region" description="Helical" evidence="1">
    <location>
        <begin position="110"/>
        <end position="127"/>
    </location>
</feature>
<gene>
    <name evidence="3" type="ORF">MNBD_GAMMA25-453</name>
</gene>
<feature type="transmembrane region" description="Helical" evidence="1">
    <location>
        <begin position="559"/>
        <end position="579"/>
    </location>
</feature>
<reference evidence="3" key="1">
    <citation type="submission" date="2018-06" db="EMBL/GenBank/DDBJ databases">
        <authorList>
            <person name="Zhirakovskaya E."/>
        </authorList>
    </citation>
    <scope>NUCLEOTIDE SEQUENCE</scope>
</reference>
<keyword evidence="1" id="KW-1133">Transmembrane helix</keyword>
<sequence>MPTKQTRPLKKLPANIGILLLSVILVCLPHLLRLPLWISTLCLSLIGLRYFHETGRIGLPGKFLRLLILLASIAGLFASYSTLIGRTAGSAMLLLMLCLKLMEIKGTRDVIVIIYISFFILITSFLFDQSIYNGAYILVVVLSLVTTMIIYNHPTAQQKSVSQALRQSIKQAFILLVQAVPLMLMLFFLFPRLPGPLWSLPDDGQGASTGLTDELEPGRISKLSNNPDVAFRVKFEKTPPSPERLYWRGPVLSLFTGKKWQVLKEDSVSRLNLDDINFSLPVDYTVTLEPHNRHWLFALEMPATIPARTLLTEDMQLLQTHPVRSVTRYKMRAYLNYQLDPNSIVNSYYYLQVPAQTAPATRHFVKQLRKKHSPDAAYINAVLNYFRTENFIYTRKPPLLDKDIVDQFLFETQQGYCVHYASAFAVMMRLANIPARIVSGYQGGEMNPLADYMIIRQSDAHAWVEVWLPGKGWRRIDPTSVIPDSRVEAMEDRLRRQDEQTRNAFKMKQGWLSQRLRNLGYSWDRLNNGWNHWVVGYNSSRQKSLLSMFGADKLSLQDLALLLAAVFTVCLLFIALFVFRQKQNKLDPIEQAYVQFCKKLATLGFTRKPEESALHYAHRVSVLRQDLRLKVFAVTRLYNHLRYAKHPSPRVFPHFLNKIKRFHPHKIKEKPAIK</sequence>
<keyword evidence="1" id="KW-0812">Transmembrane</keyword>
<dbReference type="PANTHER" id="PTHR42736:SF1">
    <property type="entry name" value="PROTEIN-GLUTAMINE GAMMA-GLUTAMYLTRANSFERASE"/>
    <property type="match status" value="1"/>
</dbReference>
<dbReference type="EMBL" id="UOFY01000027">
    <property type="protein sequence ID" value="VAX08172.1"/>
    <property type="molecule type" value="Genomic_DNA"/>
</dbReference>
<proteinExistence type="predicted"/>
<evidence type="ECO:0000259" key="2">
    <source>
        <dbReference type="SMART" id="SM00460"/>
    </source>
</evidence>
<dbReference type="GO" id="GO:0008233">
    <property type="term" value="F:peptidase activity"/>
    <property type="evidence" value="ECO:0007669"/>
    <property type="project" value="UniProtKB-KW"/>
</dbReference>
<feature type="transmembrane region" description="Helical" evidence="1">
    <location>
        <begin position="63"/>
        <end position="81"/>
    </location>
</feature>
<dbReference type="Pfam" id="PF11992">
    <property type="entry name" value="TgpA_N"/>
    <property type="match status" value="1"/>
</dbReference>
<dbReference type="GO" id="GO:0006508">
    <property type="term" value="P:proteolysis"/>
    <property type="evidence" value="ECO:0007669"/>
    <property type="project" value="UniProtKB-KW"/>
</dbReference>
<dbReference type="Gene3D" id="3.10.620.30">
    <property type="match status" value="1"/>
</dbReference>
<dbReference type="SUPFAM" id="SSF54001">
    <property type="entry name" value="Cysteine proteinases"/>
    <property type="match status" value="1"/>
</dbReference>
<dbReference type="InterPro" id="IPR038765">
    <property type="entry name" value="Papain-like_cys_pep_sf"/>
</dbReference>
<dbReference type="InterPro" id="IPR052901">
    <property type="entry name" value="Bact_TGase-like"/>
</dbReference>